<name>A0AC55D0S5_ECHTE</name>
<keyword evidence="1" id="KW-1185">Reference proteome</keyword>
<dbReference type="Proteomes" id="UP000694863">
    <property type="component" value="Unplaced"/>
</dbReference>
<evidence type="ECO:0000313" key="1">
    <source>
        <dbReference type="Proteomes" id="UP000694863"/>
    </source>
</evidence>
<evidence type="ECO:0000313" key="2">
    <source>
        <dbReference type="RefSeq" id="XP_045145350.1"/>
    </source>
</evidence>
<protein>
    <submittedName>
        <fullName evidence="2">Selenocysteine insertion sequence-binding protein 2 isoform X1</fullName>
    </submittedName>
</protein>
<sequence>MASELPRASEGEGIKLSADVKPFVPKFAGLSVVWPESSEACVFPSCAATYYPFVQELPVTEQKIYTEEMAFGASTFPPQYLSSDVTIDPYTYSPYTLESTQNVCSVPTSQYEYNQPSCYQDLQAAKPQSERMYPLPQEIKGLLKKKTYDEPKFDSRRAGIKSAKGSHHIHIHAENSFKSDVYHNKRTDRKSRIIEKNGSTSKLEFEFTRVDFPELQGPENNGILEMPKQPKWGPLRSATTNISLLREVKPLAVLSEGERVVKNKNATQSVADNDANSSTSYTRELSWTPMGYVVRQTLSTELSPATKNATSMKSLKTVASAADPKMSKDLQSDNLEQNEVSRKSKKKKEKSKSKYEVLTVQEPPRIEDADEFPNLAVAAERRNRGESTKCQSRQQQQKDFKNSGKKSEIPVQLDLGRMLTALEKKQHSQNAKQSSKPVVVSVGAVPVLSKEATSGMKNHHLHQVQTPHNPLDSSAPLRKKGKQREVPKAKKPTSLKKIILKERQEKKQQRLQENIATDMQDVESSGDDQSFQQDDLSGEVEESISSTLVEKRRSEEPFRAEPQSDSETCHLSLDSASFPKIHSRRFRDYCSQMLSKEVDACVMDLLKELVRFQDRMYQKDPVKAKTKRRLVLGLREVLKHLKLKKLKCVIISPNCEKIQSKGGLDDTLHTIINYACEQNIPFVFALNRKALGRSLNKAVPVSVVGIFSYDGAQDQFHKMVELTMVARQEYKTMLESICQELAEEHGTYMSPSPPTQSSGNSLEDAHPNPSEQEEPHYIEIWRKHLEAYNQCTQELEETLEASTSQVMNLKL</sequence>
<proteinExistence type="predicted"/>
<dbReference type="RefSeq" id="XP_045145350.1">
    <property type="nucleotide sequence ID" value="XM_045289415.1"/>
</dbReference>
<accession>A0AC55D0S5</accession>
<gene>
    <name evidence="2" type="primary">SECISBP2</name>
</gene>
<reference evidence="2" key="1">
    <citation type="submission" date="2025-08" db="UniProtKB">
        <authorList>
            <consortium name="RefSeq"/>
        </authorList>
    </citation>
    <scope>IDENTIFICATION</scope>
</reference>
<organism evidence="1 2">
    <name type="scientific">Echinops telfairi</name>
    <name type="common">Lesser hedgehog tenrec</name>
    <dbReference type="NCBI Taxonomy" id="9371"/>
    <lineage>
        <taxon>Eukaryota</taxon>
        <taxon>Metazoa</taxon>
        <taxon>Chordata</taxon>
        <taxon>Craniata</taxon>
        <taxon>Vertebrata</taxon>
        <taxon>Euteleostomi</taxon>
        <taxon>Mammalia</taxon>
        <taxon>Eutheria</taxon>
        <taxon>Afrotheria</taxon>
        <taxon>Tenrecidae</taxon>
        <taxon>Tenrecinae</taxon>
        <taxon>Echinops</taxon>
    </lineage>
</organism>